<protein>
    <submittedName>
        <fullName evidence="2">Uncharacterized protein</fullName>
    </submittedName>
</protein>
<dbReference type="Proteomes" id="UP001606305">
    <property type="component" value="Unassembled WGS sequence"/>
</dbReference>
<feature type="region of interest" description="Disordered" evidence="1">
    <location>
        <begin position="1"/>
        <end position="24"/>
    </location>
</feature>
<comment type="caution">
    <text evidence="2">The sequence shown here is derived from an EMBL/GenBank/DDBJ whole genome shotgun (WGS) entry which is preliminary data.</text>
</comment>
<name>A0ABW7G5R4_9BURK</name>
<sequence length="233" mass="24530">MSERQIHDPQPTPQAPAPVDASAGNLGSARRRRFIKMGAGVIPVALTLNSRPVLATTQGKCFSASAWGSVQTLIGTAASQYTRKAAKAPTVNCYTKAEWCATNNGNATCAGWKVASISCANLALPTVKAYAVKNACGSTSGTAGVPGNSSVWNMLNSNTCSDAQKAVLVAWLNFRISRTTSTDVCVIDSFSTNQLTMLGNIVQNQGGKGPDGKTWTPTDVKNYLHNNYIGRLS</sequence>
<gene>
    <name evidence="2" type="ORF">ACG00X_10625</name>
</gene>
<proteinExistence type="predicted"/>
<reference evidence="2 3" key="1">
    <citation type="submission" date="2024-09" db="EMBL/GenBank/DDBJ databases">
        <title>Novel species of the genus Pelomonas and Roseateles isolated from streams.</title>
        <authorList>
            <person name="Lu H."/>
        </authorList>
    </citation>
    <scope>NUCLEOTIDE SEQUENCE [LARGE SCALE GENOMIC DNA]</scope>
    <source>
        <strain evidence="2 3">BYS96W</strain>
    </source>
</reference>
<accession>A0ABW7G5R4</accession>
<dbReference type="RefSeq" id="WP_394488122.1">
    <property type="nucleotide sequence ID" value="NZ_JBIGIA010000007.1"/>
</dbReference>
<evidence type="ECO:0000313" key="3">
    <source>
        <dbReference type="Proteomes" id="UP001606305"/>
    </source>
</evidence>
<keyword evidence="3" id="KW-1185">Reference proteome</keyword>
<organism evidence="2 3">
    <name type="scientific">Pelomonas nitida</name>
    <dbReference type="NCBI Taxonomy" id="3299027"/>
    <lineage>
        <taxon>Bacteria</taxon>
        <taxon>Pseudomonadati</taxon>
        <taxon>Pseudomonadota</taxon>
        <taxon>Betaproteobacteria</taxon>
        <taxon>Burkholderiales</taxon>
        <taxon>Sphaerotilaceae</taxon>
        <taxon>Roseateles</taxon>
    </lineage>
</organism>
<evidence type="ECO:0000313" key="2">
    <source>
        <dbReference type="EMBL" id="MFG6457285.1"/>
    </source>
</evidence>
<evidence type="ECO:0000256" key="1">
    <source>
        <dbReference type="SAM" id="MobiDB-lite"/>
    </source>
</evidence>
<dbReference type="EMBL" id="JBIGIA010000007">
    <property type="protein sequence ID" value="MFG6457285.1"/>
    <property type="molecule type" value="Genomic_DNA"/>
</dbReference>